<reference evidence="2" key="1">
    <citation type="journal article" date="2019" name="Int. J. Syst. Evol. Microbiol.">
        <title>The Global Catalogue of Microorganisms (GCM) 10K type strain sequencing project: providing services to taxonomists for standard genome sequencing and annotation.</title>
        <authorList>
            <consortium name="The Broad Institute Genomics Platform"/>
            <consortium name="The Broad Institute Genome Sequencing Center for Infectious Disease"/>
            <person name="Wu L."/>
            <person name="Ma J."/>
        </authorList>
    </citation>
    <scope>NUCLEOTIDE SEQUENCE [LARGE SCALE GENOMIC DNA]</scope>
    <source>
        <strain evidence="2">KCTC 33842</strain>
    </source>
</reference>
<dbReference type="RefSeq" id="WP_386847142.1">
    <property type="nucleotide sequence ID" value="NZ_JBHUMK010000079.1"/>
</dbReference>
<gene>
    <name evidence="1" type="ORF">ACFSR9_15140</name>
</gene>
<keyword evidence="2" id="KW-1185">Reference proteome</keyword>
<comment type="caution">
    <text evidence="1">The sequence shown here is derived from an EMBL/GenBank/DDBJ whole genome shotgun (WGS) entry which is preliminary data.</text>
</comment>
<organism evidence="1 2">
    <name type="scientific">Deinococcus taklimakanensis</name>
    <dbReference type="NCBI Taxonomy" id="536443"/>
    <lineage>
        <taxon>Bacteria</taxon>
        <taxon>Thermotogati</taxon>
        <taxon>Deinococcota</taxon>
        <taxon>Deinococci</taxon>
        <taxon>Deinococcales</taxon>
        <taxon>Deinococcaceae</taxon>
        <taxon>Deinococcus</taxon>
    </lineage>
</organism>
<name>A0ABW5P6C2_9DEIO</name>
<dbReference type="EMBL" id="JBHUMK010000079">
    <property type="protein sequence ID" value="MFD2610755.1"/>
    <property type="molecule type" value="Genomic_DNA"/>
</dbReference>
<sequence length="73" mass="7609">MTKAELQARFPSSPIAEDPHPNCSACGASGVATMTGPDGGTFAAPCWCVIFTRDQLERLTGFLGLMGARHALA</sequence>
<evidence type="ECO:0000313" key="1">
    <source>
        <dbReference type="EMBL" id="MFD2610755.1"/>
    </source>
</evidence>
<evidence type="ECO:0000313" key="2">
    <source>
        <dbReference type="Proteomes" id="UP001597475"/>
    </source>
</evidence>
<accession>A0ABW5P6C2</accession>
<proteinExistence type="predicted"/>
<protein>
    <submittedName>
        <fullName evidence="1">Uncharacterized protein</fullName>
    </submittedName>
</protein>
<dbReference type="Proteomes" id="UP001597475">
    <property type="component" value="Unassembled WGS sequence"/>
</dbReference>